<name>A0A7M5XIX0_9CNID</name>
<protein>
    <recommendedName>
        <fullName evidence="7">PLAT domain-containing protein</fullName>
    </recommendedName>
</protein>
<feature type="domain" description="Peripheral subunit-binding (PSBD)" evidence="4">
    <location>
        <begin position="240"/>
        <end position="277"/>
    </location>
</feature>
<dbReference type="InterPro" id="IPR036625">
    <property type="entry name" value="E3-bd_dom_sf"/>
</dbReference>
<comment type="similarity">
    <text evidence="1">Belongs to the 2-oxoacid dehydrogenase family.</text>
</comment>
<dbReference type="Pfam" id="PF02817">
    <property type="entry name" value="E3_binding"/>
    <property type="match status" value="1"/>
</dbReference>
<sequence>MSSTLCTACLKNSRKWHGLMKTFGNVRYVSYIYDVSLTTGKAFGAGTDANIFIRLIGERGSSDELSIQTKKSELEKGMTNHYQISLDEDIGILKKVIVRHDNTGLGPAWLLNKVNITDNRGRNFKFDCNTWLVKEGATNPIVLLKTDEPKVERTWKKKEQEEYAPDESLEQVALSLVNFDEFFEEIEPQKEQDDDEIMLETNQYEPQIAQSLQDNEIITSDLQHTFVNEIPKVNVRHTTSLSPSVKHLVDTYGLNFFDVDGTGPQGRVLKGDVLAFMVELNITDCRLKGSTNNVKDIDVSHTQKMKPDQPTKTTVKESYEQNFIDHQVSDQLKEQASNNVHRKFHSPHLSMTSKCNIEPFIKFSDSFQESYSDKAFDILFTDLIVKCILKAGIQFESLDVELDIEGQTCKIKSNWSRKTMEDMHQIVVEDTLNDQQTTTPNIGIRISKSDVIQLSSILKPYQILHISYSCGQTSLNPQTLTKIQNGVVCLTMDGNVLPEEIGHTLLDGSPMKLLWVQQLKASKLKKSTSMRWHPVMIRWALSLYLRSPGIHMKICYLVLYLLKY</sequence>
<dbReference type="PANTHER" id="PTHR45901">
    <property type="entry name" value="PROTEIN CBG12474"/>
    <property type="match status" value="1"/>
</dbReference>
<evidence type="ECO:0000259" key="4">
    <source>
        <dbReference type="PROSITE" id="PS51826"/>
    </source>
</evidence>
<dbReference type="InterPro" id="IPR004167">
    <property type="entry name" value="PSBD"/>
</dbReference>
<evidence type="ECO:0000256" key="1">
    <source>
        <dbReference type="ARBA" id="ARBA00007317"/>
    </source>
</evidence>
<dbReference type="Gene3D" id="4.10.320.10">
    <property type="entry name" value="E3-binding domain"/>
    <property type="match status" value="1"/>
</dbReference>
<dbReference type="SMART" id="SM00308">
    <property type="entry name" value="LH2"/>
    <property type="match status" value="1"/>
</dbReference>
<proteinExistence type="inferred from homology"/>
<organism evidence="5 6">
    <name type="scientific">Clytia hemisphaerica</name>
    <dbReference type="NCBI Taxonomy" id="252671"/>
    <lineage>
        <taxon>Eukaryota</taxon>
        <taxon>Metazoa</taxon>
        <taxon>Cnidaria</taxon>
        <taxon>Hydrozoa</taxon>
        <taxon>Hydroidolina</taxon>
        <taxon>Leptothecata</taxon>
        <taxon>Obeliida</taxon>
        <taxon>Clytiidae</taxon>
        <taxon>Clytia</taxon>
    </lineage>
</organism>
<keyword evidence="6" id="KW-1185">Reference proteome</keyword>
<reference evidence="5" key="1">
    <citation type="submission" date="2021-01" db="UniProtKB">
        <authorList>
            <consortium name="EnsemblMetazoa"/>
        </authorList>
    </citation>
    <scope>IDENTIFICATION</scope>
</reference>
<evidence type="ECO:0000256" key="2">
    <source>
        <dbReference type="PROSITE-ProRule" id="PRU00152"/>
    </source>
</evidence>
<dbReference type="PROSITE" id="PS51826">
    <property type="entry name" value="PSBD"/>
    <property type="match status" value="1"/>
</dbReference>
<dbReference type="InterPro" id="IPR001024">
    <property type="entry name" value="PLAT/LH2_dom"/>
</dbReference>
<dbReference type="Proteomes" id="UP000594262">
    <property type="component" value="Unplaced"/>
</dbReference>
<evidence type="ECO:0008006" key="7">
    <source>
        <dbReference type="Google" id="ProtNLM"/>
    </source>
</evidence>
<dbReference type="Gene3D" id="2.60.60.20">
    <property type="entry name" value="PLAT/LH2 domain"/>
    <property type="match status" value="1"/>
</dbReference>
<dbReference type="SUPFAM" id="SSF47005">
    <property type="entry name" value="Peripheral subunit-binding domain of 2-oxo acid dehydrogenase complex"/>
    <property type="match status" value="1"/>
</dbReference>
<dbReference type="OrthoDB" id="5950867at2759"/>
<dbReference type="SUPFAM" id="SSF49723">
    <property type="entry name" value="Lipase/lipooxygenase domain (PLAT/LH2 domain)"/>
    <property type="match status" value="1"/>
</dbReference>
<dbReference type="Pfam" id="PF01477">
    <property type="entry name" value="PLAT"/>
    <property type="match status" value="1"/>
</dbReference>
<dbReference type="InterPro" id="IPR052970">
    <property type="entry name" value="Inner_ear_hair_cell_LOXHD"/>
</dbReference>
<evidence type="ECO:0000313" key="6">
    <source>
        <dbReference type="Proteomes" id="UP000594262"/>
    </source>
</evidence>
<dbReference type="PANTHER" id="PTHR45901:SF3">
    <property type="entry name" value="LIPOXYGENASE HOMOLOGY DOMAIN-CONTAINING PROTEIN 1"/>
    <property type="match status" value="1"/>
</dbReference>
<feature type="domain" description="PLAT" evidence="3">
    <location>
        <begin position="31"/>
        <end position="146"/>
    </location>
</feature>
<dbReference type="InterPro" id="IPR036392">
    <property type="entry name" value="PLAT/LH2_dom_sf"/>
</dbReference>
<dbReference type="GO" id="GO:0016746">
    <property type="term" value="F:acyltransferase activity"/>
    <property type="evidence" value="ECO:0007669"/>
    <property type="project" value="InterPro"/>
</dbReference>
<evidence type="ECO:0000313" key="5">
    <source>
        <dbReference type="EnsemblMetazoa" id="CLYHEMP023632.1"/>
    </source>
</evidence>
<dbReference type="AlphaFoldDB" id="A0A7M5XIX0"/>
<dbReference type="PROSITE" id="PS50095">
    <property type="entry name" value="PLAT"/>
    <property type="match status" value="1"/>
</dbReference>
<accession>A0A7M5XIX0</accession>
<evidence type="ECO:0000259" key="3">
    <source>
        <dbReference type="PROSITE" id="PS50095"/>
    </source>
</evidence>
<dbReference type="EnsemblMetazoa" id="CLYHEMT023632.1">
    <property type="protein sequence ID" value="CLYHEMP023632.1"/>
    <property type="gene ID" value="CLYHEMG023632"/>
</dbReference>
<comment type="caution">
    <text evidence="2">Lacks conserved residue(s) required for the propagation of feature annotation.</text>
</comment>